<accession>A0A917YBE2</accession>
<proteinExistence type="predicted"/>
<evidence type="ECO:0000256" key="1">
    <source>
        <dbReference type="ARBA" id="ARBA00022801"/>
    </source>
</evidence>
<reference evidence="3 4" key="1">
    <citation type="journal article" date="2014" name="Int. J. Syst. Evol. Microbiol.">
        <title>Complete genome sequence of Corynebacterium casei LMG S-19264T (=DSM 44701T), isolated from a smear-ripened cheese.</title>
        <authorList>
            <consortium name="US DOE Joint Genome Institute (JGI-PGF)"/>
            <person name="Walter F."/>
            <person name="Albersmeier A."/>
            <person name="Kalinowski J."/>
            <person name="Ruckert C."/>
        </authorList>
    </citation>
    <scope>NUCLEOTIDE SEQUENCE [LARGE SCALE GENOMIC DNA]</scope>
    <source>
        <strain evidence="3 4">CGMCC 4.7111</strain>
    </source>
</reference>
<evidence type="ECO:0000313" key="4">
    <source>
        <dbReference type="Proteomes" id="UP000600365"/>
    </source>
</evidence>
<dbReference type="EMBL" id="BMMM01000013">
    <property type="protein sequence ID" value="GGN80218.1"/>
    <property type="molecule type" value="Genomic_DNA"/>
</dbReference>
<dbReference type="Proteomes" id="UP000600365">
    <property type="component" value="Unassembled WGS sequence"/>
</dbReference>
<dbReference type="SUPFAM" id="SSF53474">
    <property type="entry name" value="alpha/beta-Hydrolases"/>
    <property type="match status" value="1"/>
</dbReference>
<evidence type="ECO:0000313" key="3">
    <source>
        <dbReference type="EMBL" id="GGN80218.1"/>
    </source>
</evidence>
<sequence>MPTSASVPTPVLEPAAKELADATAQHPRIYEVPPESGRELLDGLQTGEGVDKPAVDEEWVSVDAGKYGQVRARIIRPKGMMKTLPVVLYIHGAGWVFGDETTHDRLVRELAVGSEAAVVFPVYDLAPEAKYPTQIEQNYAVGKWIIQNGGEQNLDSSRIAVCGDSVGGNMSAVFALMAKERGDVRLAAQVLLYPVTDANFDTPSYQQFAEGYYLTRDGMKWFWDAYTTDPKQRAEIYASPLRAGIEQLRGLPTTLVITDEADVLRDEGEAYASKLREAGVDVTAVRVLGMVHDFLMLDSLRDSKATVVARTLAVEALRRALHS</sequence>
<dbReference type="Gene3D" id="3.40.50.1820">
    <property type="entry name" value="alpha/beta hydrolase"/>
    <property type="match status" value="1"/>
</dbReference>
<feature type="domain" description="Alpha/beta hydrolase fold-3" evidence="2">
    <location>
        <begin position="87"/>
        <end position="295"/>
    </location>
</feature>
<dbReference type="GO" id="GO:0016787">
    <property type="term" value="F:hydrolase activity"/>
    <property type="evidence" value="ECO:0007669"/>
    <property type="project" value="UniProtKB-KW"/>
</dbReference>
<keyword evidence="1" id="KW-0378">Hydrolase</keyword>
<dbReference type="Pfam" id="PF07859">
    <property type="entry name" value="Abhydrolase_3"/>
    <property type="match status" value="1"/>
</dbReference>
<name>A0A917YBE2_9ACTN</name>
<comment type="caution">
    <text evidence="3">The sequence shown here is derived from an EMBL/GenBank/DDBJ whole genome shotgun (WGS) entry which is preliminary data.</text>
</comment>
<dbReference type="InterPro" id="IPR013094">
    <property type="entry name" value="AB_hydrolase_3"/>
</dbReference>
<protein>
    <submittedName>
        <fullName evidence="3">Esterase</fullName>
    </submittedName>
</protein>
<dbReference type="PANTHER" id="PTHR48081:SF8">
    <property type="entry name" value="ALPHA_BETA HYDROLASE FOLD-3 DOMAIN-CONTAINING PROTEIN-RELATED"/>
    <property type="match status" value="1"/>
</dbReference>
<dbReference type="InterPro" id="IPR029058">
    <property type="entry name" value="AB_hydrolase_fold"/>
</dbReference>
<dbReference type="InterPro" id="IPR050300">
    <property type="entry name" value="GDXG_lipolytic_enzyme"/>
</dbReference>
<evidence type="ECO:0000259" key="2">
    <source>
        <dbReference type="Pfam" id="PF07859"/>
    </source>
</evidence>
<dbReference type="RefSeq" id="WP_189189708.1">
    <property type="nucleotide sequence ID" value="NZ_BMMM01000013.1"/>
</dbReference>
<dbReference type="PANTHER" id="PTHR48081">
    <property type="entry name" value="AB HYDROLASE SUPERFAMILY PROTEIN C4A8.06C"/>
    <property type="match status" value="1"/>
</dbReference>
<gene>
    <name evidence="3" type="primary">aes</name>
    <name evidence="3" type="ORF">GCM10011579_065570</name>
</gene>
<dbReference type="AlphaFoldDB" id="A0A917YBE2"/>
<keyword evidence="4" id="KW-1185">Reference proteome</keyword>
<organism evidence="3 4">
    <name type="scientific">Streptomyces albiflavescens</name>
    <dbReference type="NCBI Taxonomy" id="1623582"/>
    <lineage>
        <taxon>Bacteria</taxon>
        <taxon>Bacillati</taxon>
        <taxon>Actinomycetota</taxon>
        <taxon>Actinomycetes</taxon>
        <taxon>Kitasatosporales</taxon>
        <taxon>Streptomycetaceae</taxon>
        <taxon>Streptomyces</taxon>
    </lineage>
</organism>